<dbReference type="GO" id="GO:0046872">
    <property type="term" value="F:metal ion binding"/>
    <property type="evidence" value="ECO:0007669"/>
    <property type="project" value="UniProtKB-KW"/>
</dbReference>
<dbReference type="PANTHER" id="PTHR46193">
    <property type="entry name" value="6-PHOSPHOGLUCONATE PHOSPHATASE"/>
    <property type="match status" value="1"/>
</dbReference>
<dbReference type="InterPro" id="IPR036412">
    <property type="entry name" value="HAD-like_sf"/>
</dbReference>
<keyword evidence="4" id="KW-0460">Magnesium</keyword>
<dbReference type="EMBL" id="JABXJJ020000007">
    <property type="protein sequence ID" value="MDI5968984.1"/>
    <property type="molecule type" value="Genomic_DNA"/>
</dbReference>
<reference evidence="6 7" key="1">
    <citation type="submission" date="2023-05" db="EMBL/GenBank/DDBJ databases">
        <title>Streptantibioticus silvisoli sp. nov., acidotolerant actinomycetes 1 from pine litter.</title>
        <authorList>
            <person name="Swiecimska M."/>
            <person name="Golinska P."/>
            <person name="Sangal V."/>
            <person name="Wachnowicz B."/>
            <person name="Goodfellow M."/>
        </authorList>
    </citation>
    <scope>NUCLEOTIDE SEQUENCE</scope>
    <source>
        <strain evidence="6">SL13</strain>
        <strain evidence="5 7">SL54</strain>
    </source>
</reference>
<dbReference type="InterPro" id="IPR051600">
    <property type="entry name" value="Beta-PGM-like"/>
</dbReference>
<dbReference type="InterPro" id="IPR023198">
    <property type="entry name" value="PGP-like_dom2"/>
</dbReference>
<keyword evidence="3" id="KW-0479">Metal-binding</keyword>
<keyword evidence="7" id="KW-1185">Reference proteome</keyword>
<sequence>MTVHTITDWTPSVVVFDCDGTLMDTERHWQAARDTVLLGYGVVPDPEFAELSKGVHYTDCGRMMAQFAGRPESTQAMTVQLLDAFRKLVAENPVPTPGAERMVAGVARFAPLAVASNCPLDVVESCLEAVGLLRYFERIVVPGDGVRPKPDPDPYLTAVRALGGEPRDALAVEDSVCGLRSAAAAGLRVLGVGPRPADEATELADWWVPSLAEPGLTAWVAGRIPRQPVA</sequence>
<dbReference type="AlphaFoldDB" id="A0AA90KFJ0"/>
<evidence type="ECO:0000256" key="2">
    <source>
        <dbReference type="ARBA" id="ARBA00006171"/>
    </source>
</evidence>
<dbReference type="Pfam" id="PF13419">
    <property type="entry name" value="HAD_2"/>
    <property type="match status" value="1"/>
</dbReference>
<dbReference type="Gene3D" id="1.10.150.240">
    <property type="entry name" value="Putative phosphatase, domain 2"/>
    <property type="match status" value="1"/>
</dbReference>
<name>A0AA90KFJ0_9ACTN</name>
<dbReference type="GO" id="GO:0003824">
    <property type="term" value="F:catalytic activity"/>
    <property type="evidence" value="ECO:0007669"/>
    <property type="project" value="UniProtKB-ARBA"/>
</dbReference>
<dbReference type="PANTHER" id="PTHR46193:SF10">
    <property type="entry name" value="6-PHOSPHOGLUCONATE PHOSPHATASE"/>
    <property type="match status" value="1"/>
</dbReference>
<proteinExistence type="inferred from homology"/>
<dbReference type="InterPro" id="IPR041492">
    <property type="entry name" value="HAD_2"/>
</dbReference>
<protein>
    <submittedName>
        <fullName evidence="6">HAD family phosphatase</fullName>
    </submittedName>
</protein>
<dbReference type="SFLD" id="SFLDG01129">
    <property type="entry name" value="C1.5:_HAD__Beta-PGM__Phosphata"/>
    <property type="match status" value="1"/>
</dbReference>
<evidence type="ECO:0000313" key="6">
    <source>
        <dbReference type="EMBL" id="MDI5968984.1"/>
    </source>
</evidence>
<comment type="similarity">
    <text evidence="2">Belongs to the HAD-like hydrolase superfamily. CbbY/CbbZ/Gph/YieH family.</text>
</comment>
<dbReference type="SUPFAM" id="SSF56784">
    <property type="entry name" value="HAD-like"/>
    <property type="match status" value="1"/>
</dbReference>
<accession>A0AA90KFJ0</accession>
<comment type="caution">
    <text evidence="6">The sequence shown here is derived from an EMBL/GenBank/DDBJ whole genome shotgun (WGS) entry which is preliminary data.</text>
</comment>
<evidence type="ECO:0000313" key="7">
    <source>
        <dbReference type="Proteomes" id="UP001156398"/>
    </source>
</evidence>
<gene>
    <name evidence="5" type="ORF">POF43_026485</name>
    <name evidence="6" type="ORF">POF50_006435</name>
</gene>
<dbReference type="NCBIfam" id="TIGR01509">
    <property type="entry name" value="HAD-SF-IA-v3"/>
    <property type="match status" value="1"/>
</dbReference>
<dbReference type="Proteomes" id="UP001156398">
    <property type="component" value="Unassembled WGS sequence"/>
</dbReference>
<evidence type="ECO:0000313" key="5">
    <source>
        <dbReference type="EMBL" id="MDI5966234.1"/>
    </source>
</evidence>
<dbReference type="InterPro" id="IPR023214">
    <property type="entry name" value="HAD_sf"/>
</dbReference>
<comment type="cofactor">
    <cofactor evidence="1">
        <name>Mg(2+)</name>
        <dbReference type="ChEBI" id="CHEBI:18420"/>
    </cofactor>
</comment>
<dbReference type="SFLD" id="SFLDS00003">
    <property type="entry name" value="Haloacid_Dehalogenase"/>
    <property type="match status" value="1"/>
</dbReference>
<dbReference type="InterPro" id="IPR006439">
    <property type="entry name" value="HAD-SF_hydro_IA"/>
</dbReference>
<organism evidence="6">
    <name type="scientific">Streptantibioticus silvisoli</name>
    <dbReference type="NCBI Taxonomy" id="2705255"/>
    <lineage>
        <taxon>Bacteria</taxon>
        <taxon>Bacillati</taxon>
        <taxon>Actinomycetota</taxon>
        <taxon>Actinomycetes</taxon>
        <taxon>Kitasatosporales</taxon>
        <taxon>Streptomycetaceae</taxon>
        <taxon>Streptantibioticus</taxon>
    </lineage>
</organism>
<dbReference type="EMBL" id="JAAGKO020000047">
    <property type="protein sequence ID" value="MDI5966234.1"/>
    <property type="molecule type" value="Genomic_DNA"/>
</dbReference>
<evidence type="ECO:0000256" key="1">
    <source>
        <dbReference type="ARBA" id="ARBA00001946"/>
    </source>
</evidence>
<dbReference type="RefSeq" id="WP_271314464.1">
    <property type="nucleotide sequence ID" value="NZ_JAAGKO020000047.1"/>
</dbReference>
<dbReference type="Gene3D" id="3.40.50.1000">
    <property type="entry name" value="HAD superfamily/HAD-like"/>
    <property type="match status" value="1"/>
</dbReference>
<evidence type="ECO:0000256" key="4">
    <source>
        <dbReference type="ARBA" id="ARBA00022842"/>
    </source>
</evidence>
<evidence type="ECO:0000256" key="3">
    <source>
        <dbReference type="ARBA" id="ARBA00022723"/>
    </source>
</evidence>